<protein>
    <submittedName>
        <fullName evidence="1">Type VI secretion protein</fullName>
    </submittedName>
</protein>
<dbReference type="PANTHER" id="PTHR35566:SF1">
    <property type="entry name" value="TYPE VI SECRETION SYSTEM BASEPLATE COMPONENT TSSK1"/>
    <property type="match status" value="1"/>
</dbReference>
<comment type="caution">
    <text evidence="1">The sequence shown here is derived from an EMBL/GenBank/DDBJ whole genome shotgun (WGS) entry which is preliminary data.</text>
</comment>
<gene>
    <name evidence="1" type="ORF">AWB83_01195</name>
</gene>
<dbReference type="EMBL" id="FCOB02000004">
    <property type="protein sequence ID" value="SAK51112.1"/>
    <property type="molecule type" value="Genomic_DNA"/>
</dbReference>
<keyword evidence="2" id="KW-1185">Reference proteome</keyword>
<dbReference type="PANTHER" id="PTHR35566">
    <property type="entry name" value="BLR3599 PROTEIN"/>
    <property type="match status" value="1"/>
</dbReference>
<organism evidence="1 2">
    <name type="scientific">Caballeronia ptereochthonis</name>
    <dbReference type="NCBI Taxonomy" id="1777144"/>
    <lineage>
        <taxon>Bacteria</taxon>
        <taxon>Pseudomonadati</taxon>
        <taxon>Pseudomonadota</taxon>
        <taxon>Betaproteobacteria</taxon>
        <taxon>Burkholderiales</taxon>
        <taxon>Burkholderiaceae</taxon>
        <taxon>Caballeronia</taxon>
    </lineage>
</organism>
<evidence type="ECO:0000313" key="1">
    <source>
        <dbReference type="EMBL" id="SAK51112.1"/>
    </source>
</evidence>
<evidence type="ECO:0000313" key="2">
    <source>
        <dbReference type="Proteomes" id="UP000054978"/>
    </source>
</evidence>
<dbReference type="AlphaFoldDB" id="A0A157ZZY6"/>
<sequence length="449" mass="49476">MTWHQRMIWSEGLFLEPQHFQQHDRFIEHLVRSHARATEAWSWGWASVMLDDVALGLGKVALASAFGVLPDGTAFSFPDDAPAPPPLDIPAGTRDETVLLALPVARAGAKEFDPDGTGSPVNGHADALRYRTTDTSVADVTTSTDRVAQIRVGAPNLRLMLARDATDAFATIGLARVLERRADNRVMLAAGYVPPMLHALADARLLGYAQEIAGLLHQHADRLARHIANPGRGGVSEIADFLLLQTLNRFEPQFAHLLQVPLLHPERLYQTTLALAGDLAAFDERRRVLAYPPYRHDDLASSFEPLMRDVRQLLAQVPEPNAIAIELQSRKPGVRVAVINDLDLVRTAGFVLAASAQMPGEALRTRFPTQVKVAPAEKLRDLVNLALPGIGLRAMPVAPRQIPFHAGYSYFELDRGGELWKELEQTGNLAMYIAGEFPALELEFWAIRH</sequence>
<accession>A0A157ZZY6</accession>
<dbReference type="Proteomes" id="UP000054978">
    <property type="component" value="Unassembled WGS sequence"/>
</dbReference>
<proteinExistence type="predicted"/>
<dbReference type="NCBIfam" id="TIGR03353">
    <property type="entry name" value="VI_chp_4"/>
    <property type="match status" value="1"/>
</dbReference>
<reference evidence="1" key="1">
    <citation type="submission" date="2016-01" db="EMBL/GenBank/DDBJ databases">
        <authorList>
            <person name="Peeters C."/>
        </authorList>
    </citation>
    <scope>NUCLEOTIDE SEQUENCE [LARGE SCALE GENOMIC DNA]</scope>
    <source>
        <strain evidence="1">LMG 29326</strain>
    </source>
</reference>
<dbReference type="OrthoDB" id="9775333at2"/>
<name>A0A157ZZY6_9BURK</name>
<dbReference type="RefSeq" id="WP_087043359.1">
    <property type="nucleotide sequence ID" value="NZ_FCOB02000004.1"/>
</dbReference>
<dbReference type="InterPro" id="IPR010263">
    <property type="entry name" value="T6SS_TssK"/>
</dbReference>
<dbReference type="STRING" id="1777144.AWB83_01195"/>
<dbReference type="Pfam" id="PF05936">
    <property type="entry name" value="T6SS_VasE"/>
    <property type="match status" value="1"/>
</dbReference>